<feature type="coiled-coil region" evidence="1">
    <location>
        <begin position="958"/>
        <end position="997"/>
    </location>
</feature>
<evidence type="ECO:0000313" key="4">
    <source>
        <dbReference type="Ensembl" id="ENSGWIP00000024446.1"/>
    </source>
</evidence>
<feature type="coiled-coil region" evidence="1">
    <location>
        <begin position="407"/>
        <end position="474"/>
    </location>
</feature>
<accession>A0A8C5EQV8</accession>
<dbReference type="GO" id="GO:0007099">
    <property type="term" value="P:centriole replication"/>
    <property type="evidence" value="ECO:0007669"/>
    <property type="project" value="TreeGrafter"/>
</dbReference>
<evidence type="ECO:0000313" key="5">
    <source>
        <dbReference type="Proteomes" id="UP000694680"/>
    </source>
</evidence>
<dbReference type="RefSeq" id="XP_028304473.1">
    <property type="nucleotide sequence ID" value="XM_028448672.1"/>
</dbReference>
<feature type="region of interest" description="Disordered" evidence="2">
    <location>
        <begin position="1413"/>
        <end position="1432"/>
    </location>
</feature>
<dbReference type="InterPro" id="IPR051235">
    <property type="entry name" value="CEP152/SHC-Transforming"/>
</dbReference>
<reference evidence="4" key="1">
    <citation type="submission" date="2020-06" db="EMBL/GenBank/DDBJ databases">
        <authorList>
            <consortium name="Wellcome Sanger Institute Data Sharing"/>
        </authorList>
    </citation>
    <scope>NUCLEOTIDE SEQUENCE [LARGE SCALE GENOMIC DNA]</scope>
</reference>
<feature type="compositionally biased region" description="Polar residues" evidence="2">
    <location>
        <begin position="174"/>
        <end position="191"/>
    </location>
</feature>
<evidence type="ECO:0000259" key="3">
    <source>
        <dbReference type="Pfam" id="PF25770"/>
    </source>
</evidence>
<keyword evidence="1" id="KW-0175">Coiled coil</keyword>
<dbReference type="GO" id="GO:0005813">
    <property type="term" value="C:centrosome"/>
    <property type="evidence" value="ECO:0007669"/>
    <property type="project" value="TreeGrafter"/>
</dbReference>
<dbReference type="InterPro" id="IPR057659">
    <property type="entry name" value="CEP152_CC"/>
</dbReference>
<feature type="region of interest" description="Disordered" evidence="2">
    <location>
        <begin position="575"/>
        <end position="594"/>
    </location>
</feature>
<organism evidence="4 5">
    <name type="scientific">Gouania willdenowi</name>
    <name type="common">Blunt-snouted clingfish</name>
    <name type="synonym">Lepadogaster willdenowi</name>
    <dbReference type="NCBI Taxonomy" id="441366"/>
    <lineage>
        <taxon>Eukaryota</taxon>
        <taxon>Metazoa</taxon>
        <taxon>Chordata</taxon>
        <taxon>Craniata</taxon>
        <taxon>Vertebrata</taxon>
        <taxon>Euteleostomi</taxon>
        <taxon>Actinopterygii</taxon>
        <taxon>Neopterygii</taxon>
        <taxon>Teleostei</taxon>
        <taxon>Neoteleostei</taxon>
        <taxon>Acanthomorphata</taxon>
        <taxon>Ovalentaria</taxon>
        <taxon>Blenniimorphae</taxon>
        <taxon>Blenniiformes</taxon>
        <taxon>Gobiesocoidei</taxon>
        <taxon>Gobiesocidae</taxon>
        <taxon>Gobiesocinae</taxon>
        <taxon>Gouania</taxon>
    </lineage>
</organism>
<dbReference type="Ensembl" id="ENSGWIT00000026749.1">
    <property type="protein sequence ID" value="ENSGWIP00000024446.1"/>
    <property type="gene ID" value="ENSGWIG00000012976.1"/>
</dbReference>
<dbReference type="Pfam" id="PF25770">
    <property type="entry name" value="CC_CEP63-bind_CEP152"/>
    <property type="match status" value="1"/>
</dbReference>
<name>A0A8C5EQV8_GOUWI</name>
<feature type="region of interest" description="Disordered" evidence="2">
    <location>
        <begin position="174"/>
        <end position="205"/>
    </location>
</feature>
<feature type="compositionally biased region" description="Basic and acidic residues" evidence="2">
    <location>
        <begin position="1419"/>
        <end position="1432"/>
    </location>
</feature>
<feature type="domain" description="CEP152 CEP63 binding coiled coil" evidence="3">
    <location>
        <begin position="1194"/>
        <end position="1244"/>
    </location>
</feature>
<evidence type="ECO:0000256" key="2">
    <source>
        <dbReference type="SAM" id="MobiDB-lite"/>
    </source>
</evidence>
<reference evidence="4" key="3">
    <citation type="submission" date="2025-09" db="UniProtKB">
        <authorList>
            <consortium name="Ensembl"/>
        </authorList>
    </citation>
    <scope>IDENTIFICATION</scope>
</reference>
<gene>
    <name evidence="4" type="primary">cep152</name>
</gene>
<dbReference type="Pfam" id="PF25769">
    <property type="entry name" value="PLK4_bind_CEP152"/>
    <property type="match status" value="1"/>
</dbReference>
<dbReference type="GeneID" id="114464457"/>
<proteinExistence type="predicted"/>
<feature type="region of interest" description="Disordered" evidence="2">
    <location>
        <begin position="1168"/>
        <end position="1190"/>
    </location>
</feature>
<evidence type="ECO:0000256" key="1">
    <source>
        <dbReference type="SAM" id="Coils"/>
    </source>
</evidence>
<dbReference type="PANTHER" id="PTHR10337">
    <property type="entry name" value="SHC TRANSFORMING PROTEIN"/>
    <property type="match status" value="1"/>
</dbReference>
<feature type="coiled-coil region" evidence="1">
    <location>
        <begin position="228"/>
        <end position="304"/>
    </location>
</feature>
<feature type="coiled-coil region" evidence="1">
    <location>
        <begin position="828"/>
        <end position="926"/>
    </location>
</feature>
<reference evidence="4" key="2">
    <citation type="submission" date="2025-08" db="UniProtKB">
        <authorList>
            <consortium name="Ensembl"/>
        </authorList>
    </citation>
    <scope>IDENTIFICATION</scope>
</reference>
<sequence>MSIDFDSAALQTQHEEEEYDQEDYAREQELQKLLTDLPHDMLDDSRDSSSPEMEYSTCSNKNTGNSTQTPWTQQVSTSHAQNYKDDFDPGCQNVYVYEDGDGPLSQTQLHSWTDNHHFTHGDYTNTSLGSEKSSETVDFSNKFDFKSSHPSSNTHMEYNRGSCRDEQNHIQNLKSGASNKGESQYQASYNPHQPKMFRPQDTQQPGHIDHLQRALVDSKPQNAEKMHLAQLQILNKAQQQQIKDLERKLEDSRRNMRYIDHQFAIVKDEKDGLVVSLKESSRLVEEAKEKDVQMQNKLKAMEIQVHTFNEQDQVKQRLADAAVDSMKQQMLELRRSDTLSRAREQHDRDLAIMKEQQEATLLALQLKLDSTCEALDEQIDVGHKLRDHVKLLERQKEEEQLDRACVVNELTQRLEKSQKQCVKLLQTNSVQEMSQIQIKLQQAQSAKALSENINRVLQEDIADLKEQITLYESAVKHGVISLEMSSDWENQLSDSCMDLGLKKTNCKNGALRSTAVAHLSDTKLPEDEQLKVLRVEMQHCLVSLKGKRKKISDLQEKLQQSQDQVKQLQNKLDQANLNSSVKETSQKHPGSQEMLKMKEESQRLLEQLELLEMKNKDLKQNEEKLKSANSVLCTKMREMIQELDQEKQEAAERTERIHQQYRDDVVSRVRSELMLEYDTQLKQLIAQHQQQVQHLQTQLCEVNDKILGVQECYIAVCNEKDVLEERFRQREKQDAVVREESGAEVVKLRAEMEAQHQASLSQHKDLWSKEKEMEVQQQVVAAKAAWKEEMMEMEKTWVQRLEDAKRIKHEPTAEATCQTEITEMLPLIVSAEEFNSKLRTQKEQLLREAEKVQHKAMEEVRRRALRESQEKHLEDMAKQVVRETEELLTWIQPSQQEEHCSGEEKVQELQEKLVLLQSQLEQTSREQAALLKAELAGAQAAWNRDKQQEINKFQAHSEQAYQTKLEQAVQQAELQRKELLQQMEAKLQLTVKTQEEEWRHRFAEREQILTQRMREEFIKKLQTGLAEVQGHIFKDFRQDTEDFMKTNEEISEASVMHIVQTSCSELLSKAVSQAKEEWKKMSEERLGRVLQDSQEQHEREIHKLQSTLSQKKDRKDCTQHASKLQKKNVELQRHLEKACRQLQHSVREHKAAMQHVKDEHEAILQKTKEEHQQQLKEMKRASGSSDEEKLQHGLEEMKQQYLMTVEKIRADMMLYLQESRKRAAEMIRNEVQRERQDTARKMRNYYLTCLQELLEDGGKSTDVEKKIMRAASKLAGMAKVLETPMKSSAPNKVKPLPSFSAAVASCCHPDTHTGFDRKLQTEHCDVCTKRVPKKSATTSITTILLNQKEEAPLDPGNKPLNPSCLINASHLTAFPSHAYFDNTSIESKNTDFYLHGAQELPVRDQKQVNCRLTSTDSDSSSHLDRLSHSGKRVEPVKPTVRDFVGLSPDSSDLTIYNEIAHQTPLTDVFPKALHREPTPGCERQQGVAFRPMFSELRQQQDSGFHSPFYLQK</sequence>
<dbReference type="CTD" id="22995"/>
<feature type="region of interest" description="Disordered" evidence="2">
    <location>
        <begin position="1"/>
        <end position="71"/>
    </location>
</feature>
<feature type="compositionally biased region" description="Polar residues" evidence="2">
    <location>
        <begin position="575"/>
        <end position="589"/>
    </location>
</feature>
<dbReference type="Proteomes" id="UP000694680">
    <property type="component" value="Chromosome 6"/>
</dbReference>
<dbReference type="InterPro" id="IPR057664">
    <property type="entry name" value="CEP152_PLK4_bind"/>
</dbReference>
<feature type="compositionally biased region" description="Basic and acidic residues" evidence="2">
    <location>
        <begin position="37"/>
        <end position="49"/>
    </location>
</feature>
<keyword evidence="5" id="KW-1185">Reference proteome</keyword>
<feature type="compositionally biased region" description="Polar residues" evidence="2">
    <location>
        <begin position="50"/>
        <end position="71"/>
    </location>
</feature>
<protein>
    <recommendedName>
        <fullName evidence="3">CEP152 CEP63 binding coiled coil domain-containing protein</fullName>
    </recommendedName>
</protein>
<dbReference type="PANTHER" id="PTHR10337:SF6">
    <property type="entry name" value="CENTROSOMAL PROTEIN OF 152 KDA"/>
    <property type="match status" value="1"/>
</dbReference>